<dbReference type="Proteomes" id="UP000035760">
    <property type="component" value="Unassembled WGS sequence"/>
</dbReference>
<accession>W6MAS6</accession>
<reference evidence="2" key="2">
    <citation type="submission" date="2014-03" db="EMBL/GenBank/DDBJ databases">
        <title>Candidatus Competibacter-lineage genomes retrieved from metagenomes reveal functional metabolic diversity.</title>
        <authorList>
            <person name="McIlroy S.J."/>
            <person name="Albertsen M."/>
            <person name="Andresen E.K."/>
            <person name="Saunders A.M."/>
            <person name="Kristiansen R."/>
            <person name="Stokholm-Bjerregaard M."/>
            <person name="Nielsen K.L."/>
            <person name="Nielsen P.H."/>
        </authorList>
    </citation>
    <scope>NUCLEOTIDE SEQUENCE</scope>
    <source>
        <strain evidence="2">Run_A_D11</strain>
    </source>
</reference>
<feature type="domain" description="Glycoamylase-like" evidence="1">
    <location>
        <begin position="501"/>
        <end position="666"/>
    </location>
</feature>
<dbReference type="InterPro" id="IPR008979">
    <property type="entry name" value="Galactose-bd-like_sf"/>
</dbReference>
<evidence type="ECO:0000259" key="1">
    <source>
        <dbReference type="Pfam" id="PF10091"/>
    </source>
</evidence>
<dbReference type="OrthoDB" id="9769991at2"/>
<comment type="caution">
    <text evidence="2">The sequence shown here is derived from an EMBL/GenBank/DDBJ whole genome shotgun (WGS) entry which is preliminary data.</text>
</comment>
<reference evidence="2" key="1">
    <citation type="submission" date="2013-07" db="EMBL/GenBank/DDBJ databases">
        <authorList>
            <person name="McIlroy S."/>
        </authorList>
    </citation>
    <scope>NUCLEOTIDE SEQUENCE [LARGE SCALE GENOMIC DNA]</scope>
    <source>
        <strain evidence="2">Run_A_D11</strain>
    </source>
</reference>
<dbReference type="InterPro" id="IPR019282">
    <property type="entry name" value="Glycoamylase-like_cons_dom"/>
</dbReference>
<protein>
    <recommendedName>
        <fullName evidence="1">Glycoamylase-like domain-containing protein</fullName>
    </recommendedName>
</protein>
<gene>
    <name evidence="2" type="ORF">BN873_10139</name>
</gene>
<dbReference type="Gene3D" id="2.60.120.430">
    <property type="entry name" value="Galactose-binding lectin"/>
    <property type="match status" value="1"/>
</dbReference>
<dbReference type="Pfam" id="PF10091">
    <property type="entry name" value="Glycoamylase"/>
    <property type="match status" value="1"/>
</dbReference>
<organism evidence="2 3">
    <name type="scientific">Candidatus Competibacter denitrificans Run_A_D11</name>
    <dbReference type="NCBI Taxonomy" id="1400863"/>
    <lineage>
        <taxon>Bacteria</taxon>
        <taxon>Pseudomonadati</taxon>
        <taxon>Pseudomonadota</taxon>
        <taxon>Gammaproteobacteria</taxon>
        <taxon>Candidatus Competibacteraceae</taxon>
        <taxon>Candidatus Competibacter</taxon>
    </lineage>
</organism>
<dbReference type="AlphaFoldDB" id="W6MAS6"/>
<name>W6MAS6_9GAMM</name>
<dbReference type="SUPFAM" id="SSF49785">
    <property type="entry name" value="Galactose-binding domain-like"/>
    <property type="match status" value="1"/>
</dbReference>
<evidence type="ECO:0000313" key="2">
    <source>
        <dbReference type="EMBL" id="CDI00883.1"/>
    </source>
</evidence>
<dbReference type="Gene3D" id="1.50.10.140">
    <property type="match status" value="1"/>
</dbReference>
<evidence type="ECO:0000313" key="3">
    <source>
        <dbReference type="Proteomes" id="UP000035760"/>
    </source>
</evidence>
<dbReference type="STRING" id="1400863.BN873_10139"/>
<proteinExistence type="predicted"/>
<dbReference type="RefSeq" id="WP_082161005.1">
    <property type="nucleotide sequence ID" value="NZ_CBTJ020000001.1"/>
</dbReference>
<sequence length="685" mass="76219">MSLALLRYSCLLFWLLVWSIASPVATARDLPGSPLVPRLLLHDFEGMSGSLFGSSMSGWTAEPGIFTGRIQYDIAPANRAGGSRALHLRYRFDPGADSDIGWQLTLPDLDASAYDHLEFWIRGDGDIGYADALKIEFKQPLAGAPAGLLRKGSTVISGIGEEWRQIRVPLNLLSGISDWQHLRQFGVVLEPRRVRMPSGGYWLDDIALIKTGQPGPSVRDPVIPPLKTAWENSVGGKAAAQHHLHGRLAGWPTQLTVDPAELPTDDRAFLQRLADDTWRGLVALTDRVHGIPLDTVRLNGSLTPERTWLGDYTNVTNIGLYLIDIIAARELGLIDPSEAVTRLGLALDTLERLETYQGFFYNYYDTTTLERTSHFISFVDSAWLSAGLIVARNAVPEQAWRCTRLLERENYRFFYDPVERLMMHGYYVNLPQRSEYSYGMLYSEARLGSLIAIGKGEAPIEHWYRLARTFPASFSWQSQSPKRRVNRTVDGYTFPGGYYAWKGVKYIPSWGGSVFEALMPLLVLDELRYAPAGLGENAKAHAKIQRRFALEQLGYPVWGLSPSSTPAGNGYSEYGVRILGARGYGAGAVTPHAAALALLADPIPAVANLRQLATRYPLYGDFGFYDAVDPKTGQVAHNYLALDQSMILLALTNYLRDGVIQNYFTADPIIQRVLPLLSAERFFER</sequence>
<keyword evidence="3" id="KW-1185">Reference proteome</keyword>
<dbReference type="EMBL" id="CBTJ020000001">
    <property type="protein sequence ID" value="CDI00883.1"/>
    <property type="molecule type" value="Genomic_DNA"/>
</dbReference>